<keyword evidence="9 11" id="KW-0239">DNA-directed DNA polymerase</keyword>
<dbReference type="PRINTS" id="PR00300">
    <property type="entry name" value="CLPPROTEASEA"/>
</dbReference>
<evidence type="ECO:0000256" key="8">
    <source>
        <dbReference type="ARBA" id="ARBA00022840"/>
    </source>
</evidence>
<dbReference type="GO" id="GO:0003887">
    <property type="term" value="F:DNA-directed DNA polymerase activity"/>
    <property type="evidence" value="ECO:0007669"/>
    <property type="project" value="UniProtKB-KW"/>
</dbReference>
<dbReference type="InterPro" id="IPR012763">
    <property type="entry name" value="DNA_pol_III_sug/sutau_N"/>
</dbReference>
<protein>
    <recommendedName>
        <fullName evidence="11">DNA polymerase III subunit gamma/tau</fullName>
        <ecNumber evidence="11">2.7.7.7</ecNumber>
    </recommendedName>
</protein>
<dbReference type="FunFam" id="1.10.8.60:FF:000013">
    <property type="entry name" value="DNA polymerase III subunit gamma/tau"/>
    <property type="match status" value="1"/>
</dbReference>
<evidence type="ECO:0000256" key="7">
    <source>
        <dbReference type="ARBA" id="ARBA00022833"/>
    </source>
</evidence>
<dbReference type="CDD" id="cd00009">
    <property type="entry name" value="AAA"/>
    <property type="match status" value="1"/>
</dbReference>
<comment type="similarity">
    <text evidence="1 11">Belongs to the DnaX/STICHEL family.</text>
</comment>
<dbReference type="PANTHER" id="PTHR11669">
    <property type="entry name" value="REPLICATION FACTOR C / DNA POLYMERASE III GAMMA-TAU SUBUNIT"/>
    <property type="match status" value="1"/>
</dbReference>
<dbReference type="Gene3D" id="1.10.8.60">
    <property type="match status" value="1"/>
</dbReference>
<dbReference type="SUPFAM" id="SSF48019">
    <property type="entry name" value="post-AAA+ oligomerization domain-like"/>
    <property type="match status" value="1"/>
</dbReference>
<dbReference type="GO" id="GO:0003677">
    <property type="term" value="F:DNA binding"/>
    <property type="evidence" value="ECO:0007669"/>
    <property type="project" value="InterPro"/>
</dbReference>
<dbReference type="Proteomes" id="UP000230557">
    <property type="component" value="Unassembled WGS sequence"/>
</dbReference>
<keyword evidence="5" id="KW-0479">Metal-binding</keyword>
<dbReference type="InterPro" id="IPR027417">
    <property type="entry name" value="P-loop_NTPase"/>
</dbReference>
<dbReference type="GO" id="GO:0005524">
    <property type="term" value="F:ATP binding"/>
    <property type="evidence" value="ECO:0007669"/>
    <property type="project" value="UniProtKB-KW"/>
</dbReference>
<dbReference type="GO" id="GO:0006261">
    <property type="term" value="P:DNA-templated DNA replication"/>
    <property type="evidence" value="ECO:0007669"/>
    <property type="project" value="TreeGrafter"/>
</dbReference>
<dbReference type="SMART" id="SM00382">
    <property type="entry name" value="AAA"/>
    <property type="match status" value="1"/>
</dbReference>
<evidence type="ECO:0000256" key="10">
    <source>
        <dbReference type="ARBA" id="ARBA00049244"/>
    </source>
</evidence>
<evidence type="ECO:0000256" key="5">
    <source>
        <dbReference type="ARBA" id="ARBA00022723"/>
    </source>
</evidence>
<proteinExistence type="inferred from homology"/>
<keyword evidence="7" id="KW-0862">Zinc</keyword>
<dbReference type="NCBIfam" id="TIGR02397">
    <property type="entry name" value="dnaX_nterm"/>
    <property type="match status" value="1"/>
</dbReference>
<evidence type="ECO:0000256" key="9">
    <source>
        <dbReference type="ARBA" id="ARBA00022932"/>
    </source>
</evidence>
<keyword evidence="8 11" id="KW-0067">ATP-binding</keyword>
<dbReference type="InterPro" id="IPR008921">
    <property type="entry name" value="DNA_pol3_clamp-load_cplx_C"/>
</dbReference>
<dbReference type="EC" id="2.7.7.7" evidence="11"/>
<evidence type="ECO:0000259" key="12">
    <source>
        <dbReference type="SMART" id="SM00382"/>
    </source>
</evidence>
<feature type="domain" description="AAA+ ATPase" evidence="12">
    <location>
        <begin position="36"/>
        <end position="178"/>
    </location>
</feature>
<evidence type="ECO:0000256" key="11">
    <source>
        <dbReference type="RuleBase" id="RU364063"/>
    </source>
</evidence>
<dbReference type="PANTHER" id="PTHR11669:SF0">
    <property type="entry name" value="PROTEIN STICHEL-LIKE 2"/>
    <property type="match status" value="1"/>
</dbReference>
<dbReference type="SUPFAM" id="SSF52540">
    <property type="entry name" value="P-loop containing nucleoside triphosphate hydrolases"/>
    <property type="match status" value="1"/>
</dbReference>
<evidence type="ECO:0000313" key="13">
    <source>
        <dbReference type="EMBL" id="PIR97650.1"/>
    </source>
</evidence>
<gene>
    <name evidence="11" type="primary">dnaX</name>
    <name evidence="13" type="ORF">COT91_00295</name>
</gene>
<dbReference type="InterPro" id="IPR045085">
    <property type="entry name" value="HLD_clamp_pol_III_gamma_tau"/>
</dbReference>
<dbReference type="Pfam" id="PF12169">
    <property type="entry name" value="DNA_pol3_gamma3"/>
    <property type="match status" value="1"/>
</dbReference>
<dbReference type="FunFam" id="3.40.50.300:FF:000014">
    <property type="entry name" value="DNA polymerase III subunit gamma/tau"/>
    <property type="match status" value="1"/>
</dbReference>
<dbReference type="AlphaFoldDB" id="A0A2H0VH77"/>
<dbReference type="InterPro" id="IPR022754">
    <property type="entry name" value="DNA_pol_III_gamma-3"/>
</dbReference>
<dbReference type="InterPro" id="IPR003593">
    <property type="entry name" value="AAA+_ATPase"/>
</dbReference>
<comment type="catalytic activity">
    <reaction evidence="10 11">
        <text>DNA(n) + a 2'-deoxyribonucleoside 5'-triphosphate = DNA(n+1) + diphosphate</text>
        <dbReference type="Rhea" id="RHEA:22508"/>
        <dbReference type="Rhea" id="RHEA-COMP:17339"/>
        <dbReference type="Rhea" id="RHEA-COMP:17340"/>
        <dbReference type="ChEBI" id="CHEBI:33019"/>
        <dbReference type="ChEBI" id="CHEBI:61560"/>
        <dbReference type="ChEBI" id="CHEBI:173112"/>
        <dbReference type="EC" id="2.7.7.7"/>
    </reaction>
</comment>
<dbReference type="InterPro" id="IPR050238">
    <property type="entry name" value="DNA_Rep/Repair_Clamp_Loader"/>
</dbReference>
<dbReference type="InterPro" id="IPR001270">
    <property type="entry name" value="ClpA/B"/>
</dbReference>
<comment type="function">
    <text evidence="11">DNA polymerase III is a complex, multichain enzyme responsible for most of the replicative synthesis in bacteria. This DNA polymerase also exhibits 3' to 5' exonuclease activity.</text>
</comment>
<dbReference type="Gene3D" id="1.20.272.10">
    <property type="match status" value="1"/>
</dbReference>
<evidence type="ECO:0000256" key="1">
    <source>
        <dbReference type="ARBA" id="ARBA00006360"/>
    </source>
</evidence>
<sequence>MSQVLYRKYRSQNFSEVVGQEVIKITLQNAVSSGSVAHAYLFTGPRGVGKTSLARILAKALNCTDLKEGQPCIKCENCEAVANGRFLDLIEIDAASHTGVDNIREIIEHVKFSPSKGKFKVIVIDEVHMLSKGAFNALLKTLEEPPAHAIFILATTEVGKVPATIISRTQRFDFKRISQADIVEHLKKVGKSEKLKVSDEVLKLIARAAEGSMRDGLSIYDQIISFSGGKVTKELAEEILGLPPFHLNQDFLQLLSERHLGLALKFIKDLSINGRDLSGFGNMFLEYLEKLLSYKIENNSAEVWGLTPEDLEKLVEQSRSVSIKDLIRLINLFLEAVPKVKYSTIPELPLELAVIEFLEDDETKRFGDGEKKTTEVTGKVTDLVAKKRPVTKENHFASEPVEEKIVVEDLKKTEESGPAKPITANLSKIMEKWNHFISEVSKHNHSLVSSLQLCNQESCKDGTLTLSFPYRFHKDAVEQRKNKDTVEKVLEQVYGGRIKLRCLVTAEVGSEPEEKKVDGGLIDEALKVFGA</sequence>
<dbReference type="NCBIfam" id="NF004046">
    <property type="entry name" value="PRK05563.1"/>
    <property type="match status" value="1"/>
</dbReference>
<comment type="caution">
    <text evidence="13">The sequence shown here is derived from an EMBL/GenBank/DDBJ whole genome shotgun (WGS) entry which is preliminary data.</text>
</comment>
<comment type="subunit">
    <text evidence="11">DNA polymerase III contains a core (composed of alpha, epsilon and theta chains) that associates with a tau subunit. This core dimerizes to form the POLIII' complex. PolIII' associates with the gamma complex (composed of gamma, delta, delta', psi and chi chains) and with the beta chain to form the complete DNA polymerase III complex.</text>
</comment>
<dbReference type="GO" id="GO:0009360">
    <property type="term" value="C:DNA polymerase III complex"/>
    <property type="evidence" value="ECO:0007669"/>
    <property type="project" value="InterPro"/>
</dbReference>
<accession>A0A2H0VH77</accession>
<dbReference type="Gene3D" id="3.40.50.300">
    <property type="entry name" value="P-loop containing nucleotide triphosphate hydrolases"/>
    <property type="match status" value="1"/>
</dbReference>
<keyword evidence="4 11" id="KW-0235">DNA replication</keyword>
<keyword evidence="2 11" id="KW-0808">Transferase</keyword>
<dbReference type="EMBL" id="PFAJ01000005">
    <property type="protein sequence ID" value="PIR97650.1"/>
    <property type="molecule type" value="Genomic_DNA"/>
</dbReference>
<evidence type="ECO:0000256" key="6">
    <source>
        <dbReference type="ARBA" id="ARBA00022741"/>
    </source>
</evidence>
<keyword evidence="3 11" id="KW-0548">Nucleotidyltransferase</keyword>
<evidence type="ECO:0000256" key="3">
    <source>
        <dbReference type="ARBA" id="ARBA00022695"/>
    </source>
</evidence>
<dbReference type="CDD" id="cd18137">
    <property type="entry name" value="HLD_clamp_pol_III_gamma_tau"/>
    <property type="match status" value="1"/>
</dbReference>
<name>A0A2H0VH77_9BACT</name>
<dbReference type="Pfam" id="PF22608">
    <property type="entry name" value="DNAX_ATPase_lid"/>
    <property type="match status" value="1"/>
</dbReference>
<reference evidence="14" key="1">
    <citation type="submission" date="2017-09" db="EMBL/GenBank/DDBJ databases">
        <title>Depth-based differentiation of microbial function through sediment-hosted aquifers and enrichment of novel symbionts in the deep terrestrial subsurface.</title>
        <authorList>
            <person name="Probst A.J."/>
            <person name="Ladd B."/>
            <person name="Jarett J.K."/>
            <person name="Geller-Mcgrath D.E."/>
            <person name="Sieber C.M.K."/>
            <person name="Emerson J.B."/>
            <person name="Anantharaman K."/>
            <person name="Thomas B.C."/>
            <person name="Malmstrom R."/>
            <person name="Stieglmeier M."/>
            <person name="Klingl A."/>
            <person name="Woyke T."/>
            <person name="Ryan C.M."/>
            <person name="Banfield J.F."/>
        </authorList>
    </citation>
    <scope>NUCLEOTIDE SEQUENCE [LARGE SCALE GENOMIC DNA]</scope>
</reference>
<evidence type="ECO:0000256" key="4">
    <source>
        <dbReference type="ARBA" id="ARBA00022705"/>
    </source>
</evidence>
<keyword evidence="6 11" id="KW-0547">Nucleotide-binding</keyword>
<organism evidence="13 14">
    <name type="scientific">Candidatus Doudnabacteria bacterium CG10_big_fil_rev_8_21_14_0_10_41_10</name>
    <dbReference type="NCBI Taxonomy" id="1974551"/>
    <lineage>
        <taxon>Bacteria</taxon>
        <taxon>Candidatus Doudnaibacteriota</taxon>
    </lineage>
</organism>
<evidence type="ECO:0000313" key="14">
    <source>
        <dbReference type="Proteomes" id="UP000230557"/>
    </source>
</evidence>
<evidence type="ECO:0000256" key="2">
    <source>
        <dbReference type="ARBA" id="ARBA00022679"/>
    </source>
</evidence>
<dbReference type="GO" id="GO:0046872">
    <property type="term" value="F:metal ion binding"/>
    <property type="evidence" value="ECO:0007669"/>
    <property type="project" value="UniProtKB-KW"/>
</dbReference>
<dbReference type="Pfam" id="PF13177">
    <property type="entry name" value="DNA_pol3_delta2"/>
    <property type="match status" value="1"/>
</dbReference>